<sequence length="509" mass="60564">MEEEFQGYLEKNRSRQEYFLYPLLFMEYIYALAHDHGLNRSIIYEPGEILGYDNKFSSLLVKRFISRIYQQKHLVFSDNASKENQFVVPNQKFDYQMISEGFAVILEIPFSLRLLSSLEGKEIKKYQNLRSIHSIFPFLEDQFSHLNHVSDLLIPHPIHIEILIQNLRSWIEDAPSLHLLRFFLYQYHNWNSFLTKNNKFISLFSRENQRLFFFLYNSHVYECESIFVFLRKQSFHLRSTSFGTFLERTHFYGKIEHSAVVFQKDFQTILWLFKDPLIHYVRYQGKSILASRGSPLLVNKWKYYFVILWQSIFYLWFHSDKICINQLSNHSLDFLSYLSSVRLNSSVIKSQMLENAYITDISINKFDTIIPMIPMIGSLAKAKFCNVSGNPISKPARTDLPDSDIIARFGRICKSLSHYYSGSSQKKSFYQIKYILRLSCARTLARKHKSTLRSFLKRLGSRLLEEFLTEEEQVLSLIFRRASSSRRFYRERFWYLDINRIHNLAANHS</sequence>
<evidence type="ECO:0000256" key="4">
    <source>
        <dbReference type="ARBA" id="ARBA00022694"/>
    </source>
</evidence>
<dbReference type="InterPro" id="IPR002866">
    <property type="entry name" value="Maturase_MatK"/>
</dbReference>
<dbReference type="EMBL" id="LN610957">
    <property type="protein sequence ID" value="CEF90494.1"/>
    <property type="molecule type" value="Genomic_DNA"/>
</dbReference>
<dbReference type="GO" id="GO:0008033">
    <property type="term" value="P:tRNA processing"/>
    <property type="evidence" value="ECO:0007669"/>
    <property type="project" value="UniProtKB-KW"/>
</dbReference>
<dbReference type="Pfam" id="PF01348">
    <property type="entry name" value="Intron_maturas2"/>
    <property type="match status" value="1"/>
</dbReference>
<accession>A0A0F7SYM9</accession>
<gene>
    <name evidence="6 10" type="primary">matK</name>
</gene>
<dbReference type="GO" id="GO:0006397">
    <property type="term" value="P:mRNA processing"/>
    <property type="evidence" value="ECO:0007669"/>
    <property type="project" value="UniProtKB-KW"/>
</dbReference>
<evidence type="ECO:0000256" key="2">
    <source>
        <dbReference type="ARBA" id="ARBA00022640"/>
    </source>
</evidence>
<dbReference type="AlphaFoldDB" id="A0A0F7SYM9"/>
<dbReference type="GO" id="GO:0003723">
    <property type="term" value="F:RNA binding"/>
    <property type="evidence" value="ECO:0007669"/>
    <property type="project" value="UniProtKB-KW"/>
</dbReference>
<keyword evidence="2 7" id="KW-0934">Plastid</keyword>
<evidence type="ECO:0000313" key="10">
    <source>
        <dbReference type="EMBL" id="CEF90494.1"/>
    </source>
</evidence>
<protein>
    <recommendedName>
        <fullName evidence="6">Maturase K</fullName>
    </recommendedName>
    <alternativeName>
        <fullName evidence="6">Intron maturase</fullName>
    </alternativeName>
</protein>
<dbReference type="PANTHER" id="PTHR34811:SF1">
    <property type="entry name" value="MATURASE K"/>
    <property type="match status" value="1"/>
</dbReference>
<dbReference type="Pfam" id="PF01824">
    <property type="entry name" value="MatK_N"/>
    <property type="match status" value="1"/>
</dbReference>
<organism evidence="10">
    <name type="scientific">Pteridophyllum racemosum</name>
    <dbReference type="NCBI Taxonomy" id="39361"/>
    <lineage>
        <taxon>Eukaryota</taxon>
        <taxon>Viridiplantae</taxon>
        <taxon>Streptophyta</taxon>
        <taxon>Embryophyta</taxon>
        <taxon>Tracheophyta</taxon>
        <taxon>Spermatophyta</taxon>
        <taxon>Magnoliopsida</taxon>
        <taxon>Ranunculales</taxon>
        <taxon>Papaveraceae</taxon>
        <taxon>Pteridophylloideae</taxon>
        <taxon>Pteridophyllum</taxon>
    </lineage>
</organism>
<comment type="function">
    <text evidence="6 7">Usually encoded in the trnK tRNA gene intron. Probably assists in splicing its own and other chloroplast group II introns.</text>
</comment>
<keyword evidence="5 6" id="KW-0694">RNA-binding</keyword>
<geneLocation type="chloroplast" evidence="10"/>
<evidence type="ECO:0000256" key="1">
    <source>
        <dbReference type="ARBA" id="ARBA00006621"/>
    </source>
</evidence>
<evidence type="ECO:0000256" key="3">
    <source>
        <dbReference type="ARBA" id="ARBA00022664"/>
    </source>
</evidence>
<name>A0A0F7SYM9_9MAGN</name>
<dbReference type="GO" id="GO:0009507">
    <property type="term" value="C:chloroplast"/>
    <property type="evidence" value="ECO:0007669"/>
    <property type="project" value="UniProtKB-SubCell"/>
</dbReference>
<dbReference type="GO" id="GO:0008380">
    <property type="term" value="P:RNA splicing"/>
    <property type="evidence" value="ECO:0007669"/>
    <property type="project" value="UniProtKB-UniRule"/>
</dbReference>
<keyword evidence="4 6" id="KW-0819">tRNA processing</keyword>
<evidence type="ECO:0000256" key="5">
    <source>
        <dbReference type="ARBA" id="ARBA00022884"/>
    </source>
</evidence>
<proteinExistence type="inferred from homology"/>
<feature type="domain" description="Maturase MatK N-terminal" evidence="9">
    <location>
        <begin position="3"/>
        <end position="335"/>
    </location>
</feature>
<evidence type="ECO:0000259" key="8">
    <source>
        <dbReference type="Pfam" id="PF01348"/>
    </source>
</evidence>
<keyword evidence="7 10" id="KW-0150">Chloroplast</keyword>
<comment type="subcellular location">
    <subcellularLocation>
        <location evidence="6">Plastid</location>
        <location evidence="6">Chloroplast</location>
    </subcellularLocation>
</comment>
<keyword evidence="3 6" id="KW-0507">mRNA processing</keyword>
<reference evidence="10" key="2">
    <citation type="journal article" date="2015" name="Mol. Phylogenet. Evol.">
        <title>Evolutionary history of fumitories (subfamily Fumarioideae, Papaveraceae): An old story shaped by the main geological and climatic events in the Northern Hemisphere.</title>
        <authorList>
            <person name="Perez-Gutierrez M.A."/>
            <person name="Romero-Garcia A.T."/>
            <person name="Fernandez M.C."/>
            <person name="Blanca G."/>
            <person name="Salinas-Bonillo M.J."/>
            <person name="Suarez-Santiago V.N."/>
        </authorList>
    </citation>
    <scope>NUCLEOTIDE SEQUENCE</scope>
</reference>
<dbReference type="HAMAP" id="MF_01390">
    <property type="entry name" value="MatK"/>
    <property type="match status" value="1"/>
</dbReference>
<evidence type="ECO:0000256" key="7">
    <source>
        <dbReference type="RuleBase" id="RU004226"/>
    </source>
</evidence>
<dbReference type="InterPro" id="IPR024937">
    <property type="entry name" value="Domain_X"/>
</dbReference>
<dbReference type="InterPro" id="IPR024942">
    <property type="entry name" value="Maturase_MatK_N"/>
</dbReference>
<feature type="domain" description="Domain X" evidence="8">
    <location>
        <begin position="364"/>
        <end position="482"/>
    </location>
</feature>
<reference evidence="10" key="1">
    <citation type="submission" date="2014-09" db="EMBL/GenBank/DDBJ databases">
        <authorList>
            <person name="Perez-Gutierrez M."/>
        </authorList>
    </citation>
    <scope>NUCLEOTIDE SEQUENCE</scope>
</reference>
<evidence type="ECO:0000259" key="9">
    <source>
        <dbReference type="Pfam" id="PF01824"/>
    </source>
</evidence>
<dbReference type="PANTHER" id="PTHR34811">
    <property type="entry name" value="MATURASE K"/>
    <property type="match status" value="1"/>
</dbReference>
<comment type="similarity">
    <text evidence="1 6">Belongs to the intron maturase 2 family. MatK subfamily.</text>
</comment>
<evidence type="ECO:0000256" key="6">
    <source>
        <dbReference type="HAMAP-Rule" id="MF_01390"/>
    </source>
</evidence>